<dbReference type="PaxDb" id="2903-EOD08874"/>
<proteinExistence type="predicted"/>
<sequence>MTPKTLPPQKRAREEAQERDEADCSGGCGERRAAAAYPAEPGPWRCTKCEKLIGCEVIARRGREYERGVVQQRDRNSQLLVQWWEEAATGSNEKGLAPEWVAERHAALAAPADGERVRRGMAVLAEWVDGRFYCATVQGGAAQARVLLQFEDGLRYEAGLDALRPLLDKPLLQAAHSPPSSAVREPRSSLQRMLPADLPSARAAGYGPLAQSMDRLEAVWRCSGAWRAEHEAALSFFELASILQRIDFGLEEMTAEGVAAQSKSFTRAIGRHRQRLAPLPPRHQQRLIQLLEARMRQVFALAGLWRECHASLRRGVGACGESTMRSGGLRRVYDEEWGPAVRVYDEEWGREASSPGPG</sequence>
<dbReference type="AlphaFoldDB" id="A0A0D3IC89"/>
<dbReference type="Proteomes" id="UP000013827">
    <property type="component" value="Unassembled WGS sequence"/>
</dbReference>
<dbReference type="Gene3D" id="2.30.30.140">
    <property type="match status" value="1"/>
</dbReference>
<protein>
    <submittedName>
        <fullName evidence="2">Uncharacterized protein</fullName>
    </submittedName>
</protein>
<reference evidence="2" key="2">
    <citation type="submission" date="2024-10" db="UniProtKB">
        <authorList>
            <consortium name="EnsemblProtists"/>
        </authorList>
    </citation>
    <scope>IDENTIFICATION</scope>
</reference>
<evidence type="ECO:0000313" key="3">
    <source>
        <dbReference type="Proteomes" id="UP000013827"/>
    </source>
</evidence>
<dbReference type="EnsemblProtists" id="EOD08874">
    <property type="protein sequence ID" value="EOD08874"/>
    <property type="gene ID" value="EMIHUDRAFT_465504"/>
</dbReference>
<dbReference type="KEGG" id="ehx:EMIHUDRAFT_465504"/>
<dbReference type="SUPFAM" id="SSF63748">
    <property type="entry name" value="Tudor/PWWP/MBT"/>
    <property type="match status" value="1"/>
</dbReference>
<organism evidence="2 3">
    <name type="scientific">Emiliania huxleyi (strain CCMP1516)</name>
    <dbReference type="NCBI Taxonomy" id="280463"/>
    <lineage>
        <taxon>Eukaryota</taxon>
        <taxon>Haptista</taxon>
        <taxon>Haptophyta</taxon>
        <taxon>Prymnesiophyceae</taxon>
        <taxon>Isochrysidales</taxon>
        <taxon>Noelaerhabdaceae</taxon>
        <taxon>Emiliania</taxon>
    </lineage>
</organism>
<accession>A0A0D3IC89</accession>
<dbReference type="GeneID" id="17254952"/>
<evidence type="ECO:0000313" key="2">
    <source>
        <dbReference type="EnsemblProtists" id="EOD08874"/>
    </source>
</evidence>
<evidence type="ECO:0000256" key="1">
    <source>
        <dbReference type="SAM" id="MobiDB-lite"/>
    </source>
</evidence>
<feature type="region of interest" description="Disordered" evidence="1">
    <location>
        <begin position="1"/>
        <end position="28"/>
    </location>
</feature>
<keyword evidence="3" id="KW-1185">Reference proteome</keyword>
<dbReference type="RefSeq" id="XP_005761303.1">
    <property type="nucleotide sequence ID" value="XM_005761246.1"/>
</dbReference>
<reference evidence="3" key="1">
    <citation type="journal article" date="2013" name="Nature">
        <title>Pan genome of the phytoplankton Emiliania underpins its global distribution.</title>
        <authorList>
            <person name="Read B.A."/>
            <person name="Kegel J."/>
            <person name="Klute M.J."/>
            <person name="Kuo A."/>
            <person name="Lefebvre S.C."/>
            <person name="Maumus F."/>
            <person name="Mayer C."/>
            <person name="Miller J."/>
            <person name="Monier A."/>
            <person name="Salamov A."/>
            <person name="Young J."/>
            <person name="Aguilar M."/>
            <person name="Claverie J.M."/>
            <person name="Frickenhaus S."/>
            <person name="Gonzalez K."/>
            <person name="Herman E.K."/>
            <person name="Lin Y.C."/>
            <person name="Napier J."/>
            <person name="Ogata H."/>
            <person name="Sarno A.F."/>
            <person name="Shmutz J."/>
            <person name="Schroeder D."/>
            <person name="de Vargas C."/>
            <person name="Verret F."/>
            <person name="von Dassow P."/>
            <person name="Valentin K."/>
            <person name="Van de Peer Y."/>
            <person name="Wheeler G."/>
            <person name="Dacks J.B."/>
            <person name="Delwiche C.F."/>
            <person name="Dyhrman S.T."/>
            <person name="Glockner G."/>
            <person name="John U."/>
            <person name="Richards T."/>
            <person name="Worden A.Z."/>
            <person name="Zhang X."/>
            <person name="Grigoriev I.V."/>
            <person name="Allen A.E."/>
            <person name="Bidle K."/>
            <person name="Borodovsky M."/>
            <person name="Bowler C."/>
            <person name="Brownlee C."/>
            <person name="Cock J.M."/>
            <person name="Elias M."/>
            <person name="Gladyshev V.N."/>
            <person name="Groth M."/>
            <person name="Guda C."/>
            <person name="Hadaegh A."/>
            <person name="Iglesias-Rodriguez M.D."/>
            <person name="Jenkins J."/>
            <person name="Jones B.M."/>
            <person name="Lawson T."/>
            <person name="Leese F."/>
            <person name="Lindquist E."/>
            <person name="Lobanov A."/>
            <person name="Lomsadze A."/>
            <person name="Malik S.B."/>
            <person name="Marsh M.E."/>
            <person name="Mackinder L."/>
            <person name="Mock T."/>
            <person name="Mueller-Roeber B."/>
            <person name="Pagarete A."/>
            <person name="Parker M."/>
            <person name="Probert I."/>
            <person name="Quesneville H."/>
            <person name="Raines C."/>
            <person name="Rensing S.A."/>
            <person name="Riano-Pachon D.M."/>
            <person name="Richier S."/>
            <person name="Rokitta S."/>
            <person name="Shiraiwa Y."/>
            <person name="Soanes D.M."/>
            <person name="van der Giezen M."/>
            <person name="Wahlund T.M."/>
            <person name="Williams B."/>
            <person name="Wilson W."/>
            <person name="Wolfe G."/>
            <person name="Wurch L.L."/>
        </authorList>
    </citation>
    <scope>NUCLEOTIDE SEQUENCE</scope>
</reference>
<name>A0A0D3IC89_EMIH1</name>
<dbReference type="HOGENOM" id="CLU_774861_0_0_1"/>